<evidence type="ECO:0000313" key="1">
    <source>
        <dbReference type="EMBL" id="ANW95471.1"/>
    </source>
</evidence>
<dbReference type="Proteomes" id="UP000092967">
    <property type="component" value="Chromosome"/>
</dbReference>
<dbReference type="EMBL" id="CP014224">
    <property type="protein sequence ID" value="ANW95471.1"/>
    <property type="molecule type" value="Genomic_DNA"/>
</dbReference>
<organism evidence="1 2">
    <name type="scientific">Wenyingzhuangia fucanilytica</name>
    <dbReference type="NCBI Taxonomy" id="1790137"/>
    <lineage>
        <taxon>Bacteria</taxon>
        <taxon>Pseudomonadati</taxon>
        <taxon>Bacteroidota</taxon>
        <taxon>Flavobacteriia</taxon>
        <taxon>Flavobacteriales</taxon>
        <taxon>Flavobacteriaceae</taxon>
        <taxon>Wenyingzhuangia</taxon>
    </lineage>
</organism>
<name>A0A1B1Y3Y5_9FLAO</name>
<protein>
    <submittedName>
        <fullName evidence="1">Uncharacterized protein</fullName>
    </submittedName>
</protein>
<accession>A0A1B1Y3Y5</accession>
<proteinExistence type="predicted"/>
<keyword evidence="2" id="KW-1185">Reference proteome</keyword>
<dbReference type="KEGG" id="wfu:AXE80_03890"/>
<evidence type="ECO:0000313" key="2">
    <source>
        <dbReference type="Proteomes" id="UP000092967"/>
    </source>
</evidence>
<gene>
    <name evidence="1" type="ORF">AXE80_03890</name>
</gene>
<dbReference type="STRING" id="1790137.AXE80_03890"/>
<dbReference type="AlphaFoldDB" id="A0A1B1Y3Y5"/>
<sequence>MLNKVGFSIFGITTIHNIMKNYMKKTRMHILASTILCLSIVSCSDSFDTSFFDKEIEDPEFDISISGLPIGYINYSAKELFEELNEDLTVSTGTNDIISFSYSQTLDGSGNADFVSVDDQNFNGDFDLLASSGLVGSAPYVPGAVPGDEVSKSFKDIKELTKAGGASLDVELTSADFSNGTFTITLATTTQAKTVVEFTIPSLQRKDPNNPGSYNRTFTLNDKSGPDQNSITVDLNNYTFDFTFDDLNPDSNNGVNNIAVKLDATVTFEAGDVVSSDDTLTYTVSLNSPEVESAEGDFKQSAFNVNGQTFDLDFFNDIGDGSLTFENPILTLSATNEYGFPVGINLDGISTNASNNNILIITDDSPTDDNIEPIAGGTGTYAIIDAGLISGATTSDITLNSSNSNLSDLLSEKPTEFNLQVSGTSNPNSPTGNTNFFNVNNTLNVSVDVELPLHVSFDDVTFNPEPIDLDLDDDIQDNAKQLSLRVATKNTIPFNGTILLDFVDDKGDDNESNDDVLFSKSVQAIVAAPVGNDGFSTYTLDANNVLKDANDNVIEAHVPMNGDDFAVTFSESEIALIGDATIVKLSIVFDTDSNGDGTATAVKVKSTDQVRIDLALKGDLKINTNN</sequence>
<reference evidence="1 2" key="1">
    <citation type="submission" date="2016-02" db="EMBL/GenBank/DDBJ databases">
        <authorList>
            <person name="Wen L."/>
            <person name="He K."/>
            <person name="Yang H."/>
        </authorList>
    </citation>
    <scope>NUCLEOTIDE SEQUENCE [LARGE SCALE GENOMIC DNA]</scope>
    <source>
        <strain evidence="1 2">CZ1127</strain>
    </source>
</reference>